<feature type="compositionally biased region" description="Pro residues" evidence="1">
    <location>
        <begin position="40"/>
        <end position="52"/>
    </location>
</feature>
<feature type="region of interest" description="Disordered" evidence="1">
    <location>
        <begin position="39"/>
        <end position="64"/>
    </location>
</feature>
<proteinExistence type="predicted"/>
<accession>A0A2S2CMR9</accession>
<dbReference type="AlphaFoldDB" id="A0A2S2CMR9"/>
<protein>
    <submittedName>
        <fullName evidence="2">Uncharacterized protein</fullName>
    </submittedName>
</protein>
<dbReference type="OrthoDB" id="7305463at2"/>
<dbReference type="KEGG" id="azz:DEW08_05970"/>
<dbReference type="RefSeq" id="WP_109325188.1">
    <property type="nucleotide sequence ID" value="NZ_CP029352.1"/>
</dbReference>
<name>A0A2S2CMR9_9PROT</name>
<reference evidence="3" key="1">
    <citation type="submission" date="2018-05" db="EMBL/GenBank/DDBJ databases">
        <title>Azospirillum thermophila sp. nov., a novel isolated from hot spring.</title>
        <authorList>
            <person name="Zhao Z."/>
        </authorList>
    </citation>
    <scope>NUCLEOTIDE SEQUENCE [LARGE SCALE GENOMIC DNA]</scope>
    <source>
        <strain evidence="3">CFH 70021</strain>
    </source>
</reference>
<evidence type="ECO:0000313" key="3">
    <source>
        <dbReference type="Proteomes" id="UP000245629"/>
    </source>
</evidence>
<sequence>MGRLLFAGTGTRGSAFRRPAARVLCLTAALLTVAACQTTAPPPPPAPPPPAEEGPGKPLRSGKGWTVYLHKPDGAKPYCRADKPSRGARLTFRTGAAEASLTLSDTGKPVQAGQDYDLTASFDTGATLPFQAKGMPDGSLRAAIPPAQFLEELDPFGRARRVTFRSEALGGTVASIPLSGSSWAINASDECRILNAAS</sequence>
<evidence type="ECO:0000256" key="1">
    <source>
        <dbReference type="SAM" id="MobiDB-lite"/>
    </source>
</evidence>
<dbReference type="EMBL" id="CP029352">
    <property type="protein sequence ID" value="AWK85772.1"/>
    <property type="molecule type" value="Genomic_DNA"/>
</dbReference>
<evidence type="ECO:0000313" key="2">
    <source>
        <dbReference type="EMBL" id="AWK85772.1"/>
    </source>
</evidence>
<gene>
    <name evidence="2" type="ORF">DEW08_05970</name>
</gene>
<keyword evidence="3" id="KW-1185">Reference proteome</keyword>
<organism evidence="2 3">
    <name type="scientific">Azospirillum thermophilum</name>
    <dbReference type="NCBI Taxonomy" id="2202148"/>
    <lineage>
        <taxon>Bacteria</taxon>
        <taxon>Pseudomonadati</taxon>
        <taxon>Pseudomonadota</taxon>
        <taxon>Alphaproteobacteria</taxon>
        <taxon>Rhodospirillales</taxon>
        <taxon>Azospirillaceae</taxon>
        <taxon>Azospirillum</taxon>
    </lineage>
</organism>
<dbReference type="Proteomes" id="UP000245629">
    <property type="component" value="Chromosome 1"/>
</dbReference>